<dbReference type="RefSeq" id="WP_111973323.1">
    <property type="nucleotide sequence ID" value="NZ_UAVS01000010.1"/>
</dbReference>
<dbReference type="Proteomes" id="UP000250169">
    <property type="component" value="Unassembled WGS sequence"/>
</dbReference>
<evidence type="ECO:0000313" key="2">
    <source>
        <dbReference type="Proteomes" id="UP000250169"/>
    </source>
</evidence>
<protein>
    <recommendedName>
        <fullName evidence="3">Beta-lactamase</fullName>
    </recommendedName>
</protein>
<dbReference type="AlphaFoldDB" id="A0A2X2SY39"/>
<name>A0A2X2SY39_CAPOC</name>
<dbReference type="SUPFAM" id="SSF81901">
    <property type="entry name" value="HCP-like"/>
    <property type="match status" value="1"/>
</dbReference>
<proteinExistence type="predicted"/>
<dbReference type="Gene3D" id="1.25.40.10">
    <property type="entry name" value="Tetratricopeptide repeat domain"/>
    <property type="match status" value="1"/>
</dbReference>
<sequence>MKNRIYTWLLFLVGIVAYPQGELKDEPNPQTIEKIEQYCKEGKSEACEKLYYHYFYKENKDGEKIMYYIKQLSDLKRPKYMFMWGVAMSEGGLGGVKIKEDFVEGMKLIKQSADLDYPPAQMMIGDFLCTSNEASSIRRGLFYINSACESTYQPACYVMDKVNYTKQEGVTKELRDRVWEGLENCNDPYLRPNRYDLAKEQYRKKTFINN</sequence>
<organism evidence="1 2">
    <name type="scientific">Capnocytophaga ochracea</name>
    <dbReference type="NCBI Taxonomy" id="1018"/>
    <lineage>
        <taxon>Bacteria</taxon>
        <taxon>Pseudomonadati</taxon>
        <taxon>Bacteroidota</taxon>
        <taxon>Flavobacteriia</taxon>
        <taxon>Flavobacteriales</taxon>
        <taxon>Flavobacteriaceae</taxon>
        <taxon>Capnocytophaga</taxon>
    </lineage>
</organism>
<evidence type="ECO:0008006" key="3">
    <source>
        <dbReference type="Google" id="ProtNLM"/>
    </source>
</evidence>
<evidence type="ECO:0000313" key="1">
    <source>
        <dbReference type="EMBL" id="SQA95177.1"/>
    </source>
</evidence>
<reference evidence="1 2" key="1">
    <citation type="submission" date="2018-06" db="EMBL/GenBank/DDBJ databases">
        <authorList>
            <consortium name="Pathogen Informatics"/>
            <person name="Doyle S."/>
        </authorList>
    </citation>
    <scope>NUCLEOTIDE SEQUENCE [LARGE SCALE GENOMIC DNA]</scope>
    <source>
        <strain evidence="1 2">NCTC11545</strain>
    </source>
</reference>
<accession>A0A2X2SY39</accession>
<dbReference type="EMBL" id="UAVS01000010">
    <property type="protein sequence ID" value="SQA95177.1"/>
    <property type="molecule type" value="Genomic_DNA"/>
</dbReference>
<dbReference type="InterPro" id="IPR011990">
    <property type="entry name" value="TPR-like_helical_dom_sf"/>
</dbReference>
<gene>
    <name evidence="1" type="ORF">NCTC11545_02393</name>
</gene>